<gene>
    <name evidence="2" type="ORF">ENW50_08170</name>
</gene>
<protein>
    <submittedName>
        <fullName evidence="2">Capsule assembly Wzi family protein</fullName>
    </submittedName>
</protein>
<organism evidence="2">
    <name type="scientific">Acidobacterium capsulatum</name>
    <dbReference type="NCBI Taxonomy" id="33075"/>
    <lineage>
        <taxon>Bacteria</taxon>
        <taxon>Pseudomonadati</taxon>
        <taxon>Acidobacteriota</taxon>
        <taxon>Terriglobia</taxon>
        <taxon>Terriglobales</taxon>
        <taxon>Acidobacteriaceae</taxon>
        <taxon>Acidobacterium</taxon>
    </lineage>
</organism>
<reference evidence="2" key="1">
    <citation type="journal article" date="2020" name="mSystems">
        <title>Genome- and Community-Level Interaction Insights into Carbon Utilization and Element Cycling Functions of Hydrothermarchaeota in Hydrothermal Sediment.</title>
        <authorList>
            <person name="Zhou Z."/>
            <person name="Liu Y."/>
            <person name="Xu W."/>
            <person name="Pan J."/>
            <person name="Luo Z.H."/>
            <person name="Li M."/>
        </authorList>
    </citation>
    <scope>NUCLEOTIDE SEQUENCE [LARGE SCALE GENOMIC DNA]</scope>
    <source>
        <strain evidence="2">SpSt-855</strain>
    </source>
</reference>
<proteinExistence type="predicted"/>
<dbReference type="Gene3D" id="2.40.160.130">
    <property type="entry name" value="Capsule assembly protein Wzi"/>
    <property type="match status" value="1"/>
</dbReference>
<dbReference type="InterPro" id="IPR038636">
    <property type="entry name" value="Wzi_sf"/>
</dbReference>
<feature type="chain" id="PRO_5031293421" evidence="1">
    <location>
        <begin position="24"/>
        <end position="575"/>
    </location>
</feature>
<feature type="signal peptide" evidence="1">
    <location>
        <begin position="1"/>
        <end position="23"/>
    </location>
</feature>
<name>A0A7V4XT20_9BACT</name>
<keyword evidence="1" id="KW-0732">Signal</keyword>
<dbReference type="Pfam" id="PF14052">
    <property type="entry name" value="Caps_assemb_Wzi"/>
    <property type="match status" value="1"/>
</dbReference>
<evidence type="ECO:0000313" key="2">
    <source>
        <dbReference type="EMBL" id="HGY94639.1"/>
    </source>
</evidence>
<accession>A0A7V4XT20</accession>
<comment type="caution">
    <text evidence="2">The sequence shown here is derived from an EMBL/GenBank/DDBJ whole genome shotgun (WGS) entry which is preliminary data.</text>
</comment>
<sequence>MRLFPRIFAAGILAGVAASTLWAAPAKPMGQSVMPSPYVTNTEGSTFVPMDSWMYPALDRLHSLGYLDTAFMGIRPWTRLQIAQMLEETAQRLALNGDKDTQAIEIYEALWNTVEPDVEHPTTLMHPSTELDTAYQQFRGIGGTPLRDSYHLGQTIINDYGRPYESGFNDYTGFSTRSEAGRWTLYFRGEYQHAPSAAGYSESLAAYLSNTVDSIPYDPNIRYDTIPAGPIPAANDFRILEANVGFHFLGNEFSLGKMDHWLGPDQGAAMSWSNNAEDIYAFQINDVDPFRVPLLSRITGPFRYEFFVGSLKGHTYPNAPWVHMEKLSIKPTRNLEMGFDRTVIWGGAGHEPVTLGTFWQSFKSFQNVYGIKFTSKDPGARFSSFDFNYRLPFLRKWVTLYADSLVHDDVSPVDAPRRAGIAPGIYLSHFPGIPKLDLRVEADSTDPVSNHVQNGQFMEYETVQRQGNTNKGFVYGDWIGRENKGGQAWLTYHLSPEEDVQFMYRRDKASKAFFDGGSTQNDFKFSVVKRIHRDIEVRGYLQYENWKIPVYKPGQQSDTTGMVQITWIPRYKKLF</sequence>
<evidence type="ECO:0000256" key="1">
    <source>
        <dbReference type="SAM" id="SignalP"/>
    </source>
</evidence>
<dbReference type="InterPro" id="IPR026950">
    <property type="entry name" value="Caps_assemb_Wzi"/>
</dbReference>
<dbReference type="EMBL" id="DTKL01000052">
    <property type="protein sequence ID" value="HGY94639.1"/>
    <property type="molecule type" value="Genomic_DNA"/>
</dbReference>
<dbReference type="AlphaFoldDB" id="A0A7V4XT20"/>